<dbReference type="STRING" id="1802229.A2401_03025"/>
<dbReference type="PANTHER" id="PTHR39189">
    <property type="entry name" value="UPF0173 METAL-DEPENDENT HYDROLASE YTKL"/>
    <property type="match status" value="1"/>
</dbReference>
<dbReference type="Pfam" id="PF13483">
    <property type="entry name" value="Lactamase_B_3"/>
    <property type="match status" value="1"/>
</dbReference>
<reference evidence="1 2" key="1">
    <citation type="journal article" date="2016" name="Nat. Commun.">
        <title>Thousands of microbial genomes shed light on interconnected biogeochemical processes in an aquifer system.</title>
        <authorList>
            <person name="Anantharaman K."/>
            <person name="Brown C.T."/>
            <person name="Hug L.A."/>
            <person name="Sharon I."/>
            <person name="Castelle C.J."/>
            <person name="Probst A.J."/>
            <person name="Thomas B.C."/>
            <person name="Singh A."/>
            <person name="Wilkins M.J."/>
            <person name="Karaoz U."/>
            <person name="Brodie E.L."/>
            <person name="Williams K.H."/>
            <person name="Hubbard S.S."/>
            <person name="Banfield J.F."/>
        </authorList>
    </citation>
    <scope>NUCLEOTIDE SEQUENCE [LARGE SCALE GENOMIC DNA]</scope>
</reference>
<organism evidence="1 2">
    <name type="scientific">Candidatus Staskawiczbacteria bacterium RIFOXYC1_FULL_38_18</name>
    <dbReference type="NCBI Taxonomy" id="1802229"/>
    <lineage>
        <taxon>Bacteria</taxon>
        <taxon>Candidatus Staskawicziibacteriota</taxon>
    </lineage>
</organism>
<dbReference type="InterPro" id="IPR036866">
    <property type="entry name" value="RibonucZ/Hydroxyglut_hydro"/>
</dbReference>
<proteinExistence type="predicted"/>
<evidence type="ECO:0000313" key="2">
    <source>
        <dbReference type="Proteomes" id="UP000177751"/>
    </source>
</evidence>
<dbReference type="SUPFAM" id="SSF56281">
    <property type="entry name" value="Metallo-hydrolase/oxidoreductase"/>
    <property type="match status" value="1"/>
</dbReference>
<protein>
    <recommendedName>
        <fullName evidence="3">Lactamase</fullName>
    </recommendedName>
</protein>
<dbReference type="Gene3D" id="3.60.15.10">
    <property type="entry name" value="Ribonuclease Z/Hydroxyacylglutathione hydrolase-like"/>
    <property type="match status" value="1"/>
</dbReference>
<dbReference type="Proteomes" id="UP000177751">
    <property type="component" value="Unassembled WGS sequence"/>
</dbReference>
<comment type="caution">
    <text evidence="1">The sequence shown here is derived from an EMBL/GenBank/DDBJ whole genome shotgun (WGS) entry which is preliminary data.</text>
</comment>
<dbReference type="AlphaFoldDB" id="A0A1G2JD73"/>
<accession>A0A1G2JD73</accession>
<dbReference type="PANTHER" id="PTHR39189:SF1">
    <property type="entry name" value="UPF0173 METAL-DEPENDENT HYDROLASE YTKL"/>
    <property type="match status" value="1"/>
</dbReference>
<dbReference type="EMBL" id="MHPP01000006">
    <property type="protein sequence ID" value="OGZ85054.1"/>
    <property type="molecule type" value="Genomic_DNA"/>
</dbReference>
<evidence type="ECO:0000313" key="1">
    <source>
        <dbReference type="EMBL" id="OGZ85054.1"/>
    </source>
</evidence>
<gene>
    <name evidence="1" type="ORF">A2401_03025</name>
</gene>
<evidence type="ECO:0008006" key="3">
    <source>
        <dbReference type="Google" id="ProtNLM"/>
    </source>
</evidence>
<name>A0A1G2JD73_9BACT</name>
<sequence>MAKIYWAGQSCFQISVSNSRDHEANIVIDPFSEEATGLKLPNLSADILLVTHNHKDHNNVKDVKGTPFLVQGPGEYEVKGVFIQGIPSFHDDKEGKEKGQNTIYIIEAEDMRFCHLGDLGQKQLKDEQLEKIDSVDVLMIPVGGEYTIDSTSAQKIISQIEPKIVIPMHYALPKLKFKLDEVSKFLKTMGKKDEIAPVDKLTIKQSALPKEGTTEIIVLQP</sequence>